<dbReference type="NCBIfam" id="NF006992">
    <property type="entry name" value="PRK09457.1"/>
    <property type="match status" value="1"/>
</dbReference>
<comment type="similarity">
    <text evidence="4">Belongs to the aldehyde dehydrogenase family. AstD subfamily.</text>
</comment>
<dbReference type="InterPro" id="IPR016161">
    <property type="entry name" value="Ald_DH/histidinol_DH"/>
</dbReference>
<dbReference type="InterPro" id="IPR029510">
    <property type="entry name" value="Ald_DH_CS_GLU"/>
</dbReference>
<name>A0ABY6GXC7_9GAMM</name>
<keyword evidence="1 4" id="KW-0056">Arginine metabolism</keyword>
<feature type="domain" description="Aldehyde dehydrogenase" evidence="7">
    <location>
        <begin position="9"/>
        <end position="455"/>
    </location>
</feature>
<evidence type="ECO:0000256" key="2">
    <source>
        <dbReference type="ARBA" id="ARBA00023002"/>
    </source>
</evidence>
<dbReference type="PROSITE" id="PS00070">
    <property type="entry name" value="ALDEHYDE_DEHYDR_CYS"/>
    <property type="match status" value="1"/>
</dbReference>
<dbReference type="InterPro" id="IPR016162">
    <property type="entry name" value="Ald_DH_N"/>
</dbReference>
<dbReference type="InterPro" id="IPR016163">
    <property type="entry name" value="Ald_DH_C"/>
</dbReference>
<dbReference type="Gene3D" id="3.40.309.10">
    <property type="entry name" value="Aldehyde Dehydrogenase, Chain A, domain 2"/>
    <property type="match status" value="1"/>
</dbReference>
<gene>
    <name evidence="4 8" type="primary">astD</name>
    <name evidence="8" type="ORF">NX720_05820</name>
</gene>
<organism evidence="8 9">
    <name type="scientific">Endozoicomonas euniceicola</name>
    <dbReference type="NCBI Taxonomy" id="1234143"/>
    <lineage>
        <taxon>Bacteria</taxon>
        <taxon>Pseudomonadati</taxon>
        <taxon>Pseudomonadota</taxon>
        <taxon>Gammaproteobacteria</taxon>
        <taxon>Oceanospirillales</taxon>
        <taxon>Endozoicomonadaceae</taxon>
        <taxon>Endozoicomonas</taxon>
    </lineage>
</organism>
<dbReference type="InterPro" id="IPR015590">
    <property type="entry name" value="Aldehyde_DH_dom"/>
</dbReference>
<dbReference type="RefSeq" id="WP_262600015.1">
    <property type="nucleotide sequence ID" value="NZ_CP103300.1"/>
</dbReference>
<dbReference type="HAMAP" id="MF_01174">
    <property type="entry name" value="Aldedh_AstD"/>
    <property type="match status" value="1"/>
</dbReference>
<comment type="function">
    <text evidence="4">Catalyzes the NAD-dependent reduction of succinylglutamate semialdehyde into succinylglutamate.</text>
</comment>
<dbReference type="EC" id="1.2.1.71" evidence="4"/>
<reference evidence="8" key="1">
    <citation type="submission" date="2022-10" db="EMBL/GenBank/DDBJ databases">
        <title>Completed Genome Sequence of two octocoral isolated bacterium, Endozoicomonas euniceicola EF212T and Endozoicomonas gorgoniicola PS125T.</title>
        <authorList>
            <person name="Chiou Y.-J."/>
            <person name="Chen Y.-H."/>
        </authorList>
    </citation>
    <scope>NUCLEOTIDE SEQUENCE</scope>
    <source>
        <strain evidence="8">EF212</strain>
    </source>
</reference>
<dbReference type="SUPFAM" id="SSF53720">
    <property type="entry name" value="ALDH-like"/>
    <property type="match status" value="1"/>
</dbReference>
<feature type="active site" evidence="4 5">
    <location>
        <position position="243"/>
    </location>
</feature>
<feature type="binding site" evidence="4">
    <location>
        <begin position="220"/>
        <end position="225"/>
    </location>
    <ligand>
        <name>NAD(+)</name>
        <dbReference type="ChEBI" id="CHEBI:57540"/>
    </ligand>
</feature>
<dbReference type="Proteomes" id="UP001163255">
    <property type="component" value="Chromosome"/>
</dbReference>
<keyword evidence="9" id="KW-1185">Reference proteome</keyword>
<keyword evidence="3 4" id="KW-0520">NAD</keyword>
<evidence type="ECO:0000256" key="5">
    <source>
        <dbReference type="PROSITE-ProRule" id="PRU10007"/>
    </source>
</evidence>
<evidence type="ECO:0000256" key="4">
    <source>
        <dbReference type="HAMAP-Rule" id="MF_01174"/>
    </source>
</evidence>
<proteinExistence type="inferred from homology"/>
<evidence type="ECO:0000313" key="9">
    <source>
        <dbReference type="Proteomes" id="UP001163255"/>
    </source>
</evidence>
<dbReference type="PROSITE" id="PS00687">
    <property type="entry name" value="ALDEHYDE_DEHYDR_GLU"/>
    <property type="match status" value="1"/>
</dbReference>
<dbReference type="EMBL" id="CP103300">
    <property type="protein sequence ID" value="UYM17436.1"/>
    <property type="molecule type" value="Genomic_DNA"/>
</dbReference>
<dbReference type="CDD" id="cd07095">
    <property type="entry name" value="ALDH_SGSD_AstD"/>
    <property type="match status" value="1"/>
</dbReference>
<evidence type="ECO:0000313" key="8">
    <source>
        <dbReference type="EMBL" id="UYM17436.1"/>
    </source>
</evidence>
<keyword evidence="2 4" id="KW-0560">Oxidoreductase</keyword>
<evidence type="ECO:0000256" key="1">
    <source>
        <dbReference type="ARBA" id="ARBA00022503"/>
    </source>
</evidence>
<dbReference type="GO" id="GO:0043824">
    <property type="term" value="F:succinylglutamate-semialdehyde dehydrogenase activity"/>
    <property type="evidence" value="ECO:0007669"/>
    <property type="project" value="UniProtKB-EC"/>
</dbReference>
<dbReference type="NCBIfam" id="TIGR03240">
    <property type="entry name" value="arg_catab_astD"/>
    <property type="match status" value="1"/>
</dbReference>
<sequence length="487" mass="52379">MTDYINGQWQKGSGSEFQSNNPSTNEVVWSGCNSSEAHIDQAVHAARVAGSGWMMTPLEQRIAIVRAFGKRLEEHAGAIAETIARETGKPLWETRTEAAAMKGKIETSIKAYNERTGITENSLPGAKTFIRHKPHGVVAVFGPYNFPGHLPNGHIVPALLAGNTVVFKPSELTPATGELAVRLWEQAGLPKGVINLIQGERETGIYLANHPGLDGLFFTGSSRTGKLIHQQFGGHPGKILALEMGGNNPLIVCEVADMAAAVHDTIHSAFITTGQRCTCARRLFVPAGEWGGQFIQKLTSTTASLKTGDWNSDPQPFMGAVISEATAEAIVQAQQHLESLGGKVLLESRQLKPGTGLISPGIIDVTTIPALPDEEYFGPLLQVVRYQYLKDAIKKANDTRYGLSAGLFSDRREDYELFFNHIRAGIVNWNRPITGAAGTAPFGGVGDSGNHRPSAYFAADYCAYPVASVEADALIMPEQLAPGLTLE</sequence>
<feature type="region of interest" description="Disordered" evidence="6">
    <location>
        <begin position="1"/>
        <end position="25"/>
    </location>
</feature>
<comment type="pathway">
    <text evidence="4">Amino-acid degradation; L-arginine degradation via AST pathway; L-glutamate and succinate from L-arginine: step 4/5.</text>
</comment>
<dbReference type="InterPro" id="IPR016160">
    <property type="entry name" value="Ald_DH_CS_CYS"/>
</dbReference>
<feature type="active site" evidence="4">
    <location>
        <position position="277"/>
    </location>
</feature>
<evidence type="ECO:0000259" key="7">
    <source>
        <dbReference type="Pfam" id="PF00171"/>
    </source>
</evidence>
<comment type="catalytic activity">
    <reaction evidence="4">
        <text>N-succinyl-L-glutamate 5-semialdehyde + NAD(+) + H2O = N-succinyl-L-glutamate + NADH + 2 H(+)</text>
        <dbReference type="Rhea" id="RHEA:10812"/>
        <dbReference type="ChEBI" id="CHEBI:15377"/>
        <dbReference type="ChEBI" id="CHEBI:15378"/>
        <dbReference type="ChEBI" id="CHEBI:57540"/>
        <dbReference type="ChEBI" id="CHEBI:57945"/>
        <dbReference type="ChEBI" id="CHEBI:58520"/>
        <dbReference type="ChEBI" id="CHEBI:58763"/>
        <dbReference type="EC" id="1.2.1.71"/>
    </reaction>
</comment>
<evidence type="ECO:0000256" key="6">
    <source>
        <dbReference type="SAM" id="MobiDB-lite"/>
    </source>
</evidence>
<protein>
    <recommendedName>
        <fullName evidence="4">N-succinylglutamate 5-semialdehyde dehydrogenase</fullName>
        <ecNumber evidence="4">1.2.1.71</ecNumber>
    </recommendedName>
    <alternativeName>
        <fullName evidence="4">Succinylglutamic semialdehyde dehydrogenase</fullName>
        <shortName evidence="4">SGSD</shortName>
    </alternativeName>
</protein>
<evidence type="ECO:0000256" key="3">
    <source>
        <dbReference type="ARBA" id="ARBA00023027"/>
    </source>
</evidence>
<dbReference type="Pfam" id="PF00171">
    <property type="entry name" value="Aldedh"/>
    <property type="match status" value="1"/>
</dbReference>
<accession>A0ABY6GXC7</accession>
<dbReference type="PANTHER" id="PTHR11699">
    <property type="entry name" value="ALDEHYDE DEHYDROGENASE-RELATED"/>
    <property type="match status" value="1"/>
</dbReference>
<dbReference type="InterPro" id="IPR017649">
    <property type="entry name" value="SuccinylGlu_semiald_DH_AstD"/>
</dbReference>
<dbReference type="Gene3D" id="3.40.605.10">
    <property type="entry name" value="Aldehyde Dehydrogenase, Chain A, domain 1"/>
    <property type="match status" value="1"/>
</dbReference>